<keyword evidence="2" id="KW-1185">Reference proteome</keyword>
<evidence type="ECO:0000313" key="1">
    <source>
        <dbReference type="EMBL" id="AEO93491.1"/>
    </source>
</evidence>
<name>G3M9X3_9CAUD</name>
<dbReference type="RefSeq" id="YP_009015535.1">
    <property type="nucleotide sequence ID" value="NC_023719.1"/>
</dbReference>
<reference evidence="1 2" key="1">
    <citation type="submission" date="2011-09" db="EMBL/GenBank/DDBJ databases">
        <authorList>
            <person name="Pope W.H."/>
            <person name="Pedulla M.L."/>
            <person name="Ford M.E."/>
            <person name="Peebles C.L."/>
            <person name="Hatfull G.H."/>
            <person name="Hendrix R.W."/>
        </authorList>
    </citation>
    <scope>NUCLEOTIDE SEQUENCE [LARGE SCALE GENOMIC DNA]</scope>
    <source>
        <strain evidence="1">G</strain>
    </source>
</reference>
<dbReference type="EMBL" id="JN638751">
    <property type="protein sequence ID" value="AEO93491.1"/>
    <property type="molecule type" value="Genomic_DNA"/>
</dbReference>
<protein>
    <submittedName>
        <fullName evidence="1">Gp232</fullName>
    </submittedName>
</protein>
<proteinExistence type="predicted"/>
<dbReference type="KEGG" id="vg:18563447"/>
<accession>G3M9X3</accession>
<evidence type="ECO:0000313" key="2">
    <source>
        <dbReference type="Proteomes" id="UP000009273"/>
    </source>
</evidence>
<gene>
    <name evidence="1" type="primary">232</name>
    <name evidence="1" type="ORF">G_232</name>
</gene>
<dbReference type="Proteomes" id="UP000009273">
    <property type="component" value="Segment"/>
</dbReference>
<sequence>MIRRMLNYDKKDWNHVRFLFFNMIKQFFLLDFKESKEAWYFLKLHLTHDSNRVDK</sequence>
<dbReference type="GeneID" id="18563447"/>
<organism evidence="1 2">
    <name type="scientific">Bacillus phage G</name>
    <dbReference type="NCBI Taxonomy" id="2884420"/>
    <lineage>
        <taxon>Viruses</taxon>
        <taxon>Duplodnaviria</taxon>
        <taxon>Heunggongvirae</taxon>
        <taxon>Uroviricota</taxon>
        <taxon>Caudoviricetes</taxon>
        <taxon>Donellivirus</taxon>
        <taxon>Donellivirus gee</taxon>
    </lineage>
</organism>